<evidence type="ECO:0000313" key="2">
    <source>
        <dbReference type="EMBL" id="KAH3739487.1"/>
    </source>
</evidence>
<dbReference type="EMBL" id="JAIWYP010000011">
    <property type="protein sequence ID" value="KAH3739487.1"/>
    <property type="molecule type" value="Genomic_DNA"/>
</dbReference>
<gene>
    <name evidence="2" type="ORF">DPMN_046139</name>
</gene>
<feature type="compositionally biased region" description="Basic and acidic residues" evidence="1">
    <location>
        <begin position="84"/>
        <end position="102"/>
    </location>
</feature>
<organism evidence="2 3">
    <name type="scientific">Dreissena polymorpha</name>
    <name type="common">Zebra mussel</name>
    <name type="synonym">Mytilus polymorpha</name>
    <dbReference type="NCBI Taxonomy" id="45954"/>
    <lineage>
        <taxon>Eukaryota</taxon>
        <taxon>Metazoa</taxon>
        <taxon>Spiralia</taxon>
        <taxon>Lophotrochozoa</taxon>
        <taxon>Mollusca</taxon>
        <taxon>Bivalvia</taxon>
        <taxon>Autobranchia</taxon>
        <taxon>Heteroconchia</taxon>
        <taxon>Euheterodonta</taxon>
        <taxon>Imparidentia</taxon>
        <taxon>Neoheterodontei</taxon>
        <taxon>Myida</taxon>
        <taxon>Dreissenoidea</taxon>
        <taxon>Dreissenidae</taxon>
        <taxon>Dreissena</taxon>
    </lineage>
</organism>
<name>A0A9D4D679_DREPO</name>
<evidence type="ECO:0000256" key="1">
    <source>
        <dbReference type="SAM" id="MobiDB-lite"/>
    </source>
</evidence>
<sequence length="102" mass="11159">MVDRSSSLDIDELPEFDSEPVAEQQSGQGVDIVRGNSKGNAQEVQEISLDQNVENSAGSSHVDETSSKKIGMSTSTHARGKRSKLSDEERKEGYKRSEESTE</sequence>
<accession>A0A9D4D679</accession>
<protein>
    <submittedName>
        <fullName evidence="2">Uncharacterized protein</fullName>
    </submittedName>
</protein>
<keyword evidence="3" id="KW-1185">Reference proteome</keyword>
<feature type="compositionally biased region" description="Polar residues" evidence="1">
    <location>
        <begin position="37"/>
        <end position="59"/>
    </location>
</feature>
<dbReference type="Proteomes" id="UP000828390">
    <property type="component" value="Unassembled WGS sequence"/>
</dbReference>
<reference evidence="2" key="2">
    <citation type="submission" date="2020-11" db="EMBL/GenBank/DDBJ databases">
        <authorList>
            <person name="McCartney M.A."/>
            <person name="Auch B."/>
            <person name="Kono T."/>
            <person name="Mallez S."/>
            <person name="Becker A."/>
            <person name="Gohl D.M."/>
            <person name="Silverstein K.A.T."/>
            <person name="Koren S."/>
            <person name="Bechman K.B."/>
            <person name="Herman A."/>
            <person name="Abrahante J.E."/>
            <person name="Garbe J."/>
        </authorList>
    </citation>
    <scope>NUCLEOTIDE SEQUENCE</scope>
    <source>
        <strain evidence="2">Duluth1</strain>
        <tissue evidence="2">Whole animal</tissue>
    </source>
</reference>
<evidence type="ECO:0000313" key="3">
    <source>
        <dbReference type="Proteomes" id="UP000828390"/>
    </source>
</evidence>
<proteinExistence type="predicted"/>
<dbReference type="AlphaFoldDB" id="A0A9D4D679"/>
<feature type="compositionally biased region" description="Acidic residues" evidence="1">
    <location>
        <begin position="9"/>
        <end position="20"/>
    </location>
</feature>
<reference evidence="2" key="1">
    <citation type="journal article" date="2019" name="bioRxiv">
        <title>The Genome of the Zebra Mussel, Dreissena polymorpha: A Resource for Invasive Species Research.</title>
        <authorList>
            <person name="McCartney M.A."/>
            <person name="Auch B."/>
            <person name="Kono T."/>
            <person name="Mallez S."/>
            <person name="Zhang Y."/>
            <person name="Obille A."/>
            <person name="Becker A."/>
            <person name="Abrahante J.E."/>
            <person name="Garbe J."/>
            <person name="Badalamenti J.P."/>
            <person name="Herman A."/>
            <person name="Mangelson H."/>
            <person name="Liachko I."/>
            <person name="Sullivan S."/>
            <person name="Sone E.D."/>
            <person name="Koren S."/>
            <person name="Silverstein K.A.T."/>
            <person name="Beckman K.B."/>
            <person name="Gohl D.M."/>
        </authorList>
    </citation>
    <scope>NUCLEOTIDE SEQUENCE</scope>
    <source>
        <strain evidence="2">Duluth1</strain>
        <tissue evidence="2">Whole animal</tissue>
    </source>
</reference>
<comment type="caution">
    <text evidence="2">The sequence shown here is derived from an EMBL/GenBank/DDBJ whole genome shotgun (WGS) entry which is preliminary data.</text>
</comment>
<feature type="region of interest" description="Disordered" evidence="1">
    <location>
        <begin position="1"/>
        <end position="102"/>
    </location>
</feature>